<dbReference type="Proteomes" id="UP000006697">
    <property type="component" value="Chromosome"/>
</dbReference>
<dbReference type="KEGG" id="har:HEAR3217"/>
<dbReference type="AlphaFoldDB" id="A4G9Y8"/>
<gene>
    <name evidence="1" type="ordered locus">HEAR3217</name>
</gene>
<keyword evidence="2" id="KW-1185">Reference proteome</keyword>
<reference evidence="1 2" key="1">
    <citation type="journal article" date="2007" name="PLoS Genet.">
        <title>A tale of two oxidation states: bacterial colonization of arsenic-rich environments.</title>
        <authorList>
            <person name="Muller D."/>
            <person name="Medigue C."/>
            <person name="Koechler S."/>
            <person name="Barbe V."/>
            <person name="Barakat M."/>
            <person name="Talla E."/>
            <person name="Bonnefoy V."/>
            <person name="Krin E."/>
            <person name="Arsene-Ploetze F."/>
            <person name="Carapito C."/>
            <person name="Chandler M."/>
            <person name="Cournoyer B."/>
            <person name="Cruveiller S."/>
            <person name="Dossat C."/>
            <person name="Duval S."/>
            <person name="Heymann M."/>
            <person name="Leize E."/>
            <person name="Lieutaud A."/>
            <person name="Lievremont D."/>
            <person name="Makita Y."/>
            <person name="Mangenot S."/>
            <person name="Nitschke W."/>
            <person name="Ortet P."/>
            <person name="Perdrial N."/>
            <person name="Schoepp B."/>
            <person name="Siguier N."/>
            <person name="Simeonova D.D."/>
            <person name="Rouy Z."/>
            <person name="Segurens B."/>
            <person name="Turlin E."/>
            <person name="Vallenet D."/>
            <person name="Van Dorsselaer A."/>
            <person name="Weiss S."/>
            <person name="Weissenbach J."/>
            <person name="Lett M.C."/>
            <person name="Danchin A."/>
            <person name="Bertin P.N."/>
        </authorList>
    </citation>
    <scope>NUCLEOTIDE SEQUENCE [LARGE SCALE GENOMIC DNA]</scope>
    <source>
        <strain evidence="2">ULPAs1</strain>
    </source>
</reference>
<accession>A4G9Y8</accession>
<organism evidence="1 2">
    <name type="scientific">Herminiimonas arsenicoxydans</name>
    <dbReference type="NCBI Taxonomy" id="204773"/>
    <lineage>
        <taxon>Bacteria</taxon>
        <taxon>Pseudomonadati</taxon>
        <taxon>Pseudomonadota</taxon>
        <taxon>Betaproteobacteria</taxon>
        <taxon>Burkholderiales</taxon>
        <taxon>Oxalobacteraceae</taxon>
        <taxon>Herminiimonas</taxon>
    </lineage>
</organism>
<dbReference type="EMBL" id="CU207211">
    <property type="protein sequence ID" value="CAL63325.1"/>
    <property type="molecule type" value="Genomic_DNA"/>
</dbReference>
<evidence type="ECO:0000313" key="2">
    <source>
        <dbReference type="Proteomes" id="UP000006697"/>
    </source>
</evidence>
<name>A4G9Y8_HERAR</name>
<sequence length="86" mass="9613">MCCIHRLKPPSITDIHTNPASVAFRIQMGGNVEMRQGGNFALRTSGNLHANTQRRHLISVRHKKGDRLGRLFHEIFGIGNSAIRPT</sequence>
<proteinExistence type="predicted"/>
<evidence type="ECO:0000313" key="1">
    <source>
        <dbReference type="EMBL" id="CAL63325.1"/>
    </source>
</evidence>
<dbReference type="HOGENOM" id="CLU_2493651_0_0_4"/>
<protein>
    <submittedName>
        <fullName evidence="1">Uncharacterized protein</fullName>
    </submittedName>
</protein>